<dbReference type="AlphaFoldDB" id="A0A4P6XRN6"/>
<dbReference type="PANTHER" id="PTHR28266">
    <property type="entry name" value="54S RIBOSOMAL PROTEIN L20, MITOCHONDRIAL"/>
    <property type="match status" value="1"/>
</dbReference>
<evidence type="ECO:0000313" key="2">
    <source>
        <dbReference type="Proteomes" id="UP000292447"/>
    </source>
</evidence>
<protein>
    <submittedName>
        <fullName evidence="1">Ribosomal protein subunit L20</fullName>
    </submittedName>
</protein>
<proteinExistence type="predicted"/>
<keyword evidence="1" id="KW-0689">Ribosomal protein</keyword>
<sequence length="191" mass="22180">MKAYMKNVSNAMFRTATRRISIKSLPHETQPVNKYNAVRSKFNIKPVPTQGLIYNPPASMPTVKETPRAFLPPNDPRLSVLAEKFKTYTPEELSEMPIIYATKKDNSLTPETVQEIIALRNEDPEKWSIAKLAAKFNVDAKKVNVITGISRKKQLLVLAQLLGQEKEWTEKRRLAREERRKRKQMWLRNEF</sequence>
<dbReference type="Pfam" id="PF12824">
    <property type="entry name" value="MRP-L20"/>
    <property type="match status" value="1"/>
</dbReference>
<dbReference type="GO" id="GO:0003735">
    <property type="term" value="F:structural constituent of ribosome"/>
    <property type="evidence" value="ECO:0007669"/>
    <property type="project" value="TreeGrafter"/>
</dbReference>
<reference evidence="2" key="1">
    <citation type="submission" date="2019-03" db="EMBL/GenBank/DDBJ databases">
        <title>Snf2 controls pulcherriminic acid biosynthesis and connects pigmentation and antifungal activity of the yeast Metschnikowia pulcherrima.</title>
        <authorList>
            <person name="Gore-Lloyd D."/>
            <person name="Sumann I."/>
            <person name="Brachmann A.O."/>
            <person name="Schneeberger K."/>
            <person name="Ortiz-Merino R.A."/>
            <person name="Moreno-Beltran M."/>
            <person name="Schlaefli M."/>
            <person name="Kirner P."/>
            <person name="Santos Kron A."/>
            <person name="Wolfe K.H."/>
            <person name="Piel J."/>
            <person name="Ahrens C.H."/>
            <person name="Henk D."/>
            <person name="Freimoser F.M."/>
        </authorList>
    </citation>
    <scope>NUCLEOTIDE SEQUENCE [LARGE SCALE GENOMIC DNA]</scope>
    <source>
        <strain evidence="2">APC 1.2</strain>
    </source>
</reference>
<evidence type="ECO:0000313" key="1">
    <source>
        <dbReference type="EMBL" id="QBM89759.1"/>
    </source>
</evidence>
<dbReference type="Proteomes" id="UP000292447">
    <property type="component" value="Chromosome IV"/>
</dbReference>
<dbReference type="EMBL" id="CP034459">
    <property type="protein sequence ID" value="QBM89759.1"/>
    <property type="molecule type" value="Genomic_DNA"/>
</dbReference>
<dbReference type="GO" id="GO:0005762">
    <property type="term" value="C:mitochondrial large ribosomal subunit"/>
    <property type="evidence" value="ECO:0007669"/>
    <property type="project" value="TreeGrafter"/>
</dbReference>
<accession>A0A4P6XRN6</accession>
<keyword evidence="2" id="KW-1185">Reference proteome</keyword>
<gene>
    <name evidence="1" type="primary">MPUL0D08410</name>
    <name evidence="1" type="ORF">METSCH_D08410</name>
</gene>
<dbReference type="InterPro" id="IPR024388">
    <property type="entry name" value="Ribosomal_mL58"/>
</dbReference>
<organism evidence="1 2">
    <name type="scientific">Metschnikowia aff. pulcherrima</name>
    <dbReference type="NCBI Taxonomy" id="2163413"/>
    <lineage>
        <taxon>Eukaryota</taxon>
        <taxon>Fungi</taxon>
        <taxon>Dikarya</taxon>
        <taxon>Ascomycota</taxon>
        <taxon>Saccharomycotina</taxon>
        <taxon>Pichiomycetes</taxon>
        <taxon>Metschnikowiaceae</taxon>
        <taxon>Metschnikowia</taxon>
    </lineage>
</organism>
<dbReference type="PANTHER" id="PTHR28266:SF1">
    <property type="entry name" value="LARGE RIBOSOMAL SUBUNIT PROTEIN ML58"/>
    <property type="match status" value="1"/>
</dbReference>
<keyword evidence="1" id="KW-0687">Ribonucleoprotein</keyword>
<name>A0A4P6XRN6_9ASCO</name>
<dbReference type="STRING" id="2163413.A0A4P6XRN6"/>